<gene>
    <name evidence="1" type="ORF">PKB_4812</name>
</gene>
<organism evidence="1 2">
    <name type="scientific">Pseudomonas knackmussii (strain DSM 6978 / CCUG 54928 / LMG 23759 / B13)</name>
    <dbReference type="NCBI Taxonomy" id="1301098"/>
    <lineage>
        <taxon>Bacteria</taxon>
        <taxon>Pseudomonadati</taxon>
        <taxon>Pseudomonadota</taxon>
        <taxon>Gammaproteobacteria</taxon>
        <taxon>Pseudomonadales</taxon>
        <taxon>Pseudomonadaceae</taxon>
        <taxon>Pseudomonas</taxon>
    </lineage>
</organism>
<reference evidence="1 2" key="2">
    <citation type="submission" date="2014-05" db="EMBL/GenBank/DDBJ databases">
        <title>Genome sequence of the 3-chlorobenzoate degrading bacterium Pseudomonas knackmussii B13 shows multiple evidence for horizontal gene transfer.</title>
        <authorList>
            <person name="Miyazaki R."/>
            <person name="Bertelli C."/>
            <person name="Falquet L."/>
            <person name="Robinson-Rechavi M."/>
            <person name="Gharib W."/>
            <person name="Roy S."/>
            <person name="Van der Meer J.R."/>
        </authorList>
    </citation>
    <scope>NUCLEOTIDE SEQUENCE [LARGE SCALE GENOMIC DNA]</scope>
    <source>
        <strain evidence="1 2">B13</strain>
    </source>
</reference>
<dbReference type="RefSeq" id="WP_043255061.1">
    <property type="nucleotide sequence ID" value="NZ_HG322950.1"/>
</dbReference>
<proteinExistence type="predicted"/>
<dbReference type="OrthoDB" id="7063376at2"/>
<dbReference type="Proteomes" id="UP000025241">
    <property type="component" value="Chromosome I"/>
</dbReference>
<dbReference type="KEGG" id="pkc:PKB_4812"/>
<keyword evidence="2" id="KW-1185">Reference proteome</keyword>
<dbReference type="EMBL" id="HG322950">
    <property type="protein sequence ID" value="CDF86132.1"/>
    <property type="molecule type" value="Genomic_DNA"/>
</dbReference>
<protein>
    <recommendedName>
        <fullName evidence="3">Cation transporter</fullName>
    </recommendedName>
</protein>
<sequence length="99" mass="10747">MNLQELTNRSLAGDVDELHLVSMEGGIYVLEARIGQRYFPIQDAKGHVLGVRSVEHARELLAPLPAIPFQLVHAVVQDEMCGSHSGSAVNDDGVPIPLH</sequence>
<dbReference type="eggNOG" id="ENOG5032XHQ">
    <property type="taxonomic scope" value="Bacteria"/>
</dbReference>
<dbReference type="AlphaFoldDB" id="A0A024HNQ1"/>
<dbReference type="HOGENOM" id="CLU_159999_2_0_6"/>
<dbReference type="Pfam" id="PF20090">
    <property type="entry name" value="DUF6482"/>
    <property type="match status" value="1"/>
</dbReference>
<evidence type="ECO:0008006" key="3">
    <source>
        <dbReference type="Google" id="ProtNLM"/>
    </source>
</evidence>
<dbReference type="STRING" id="1301098.PKB_4812"/>
<name>A0A024HNQ1_PSEKB</name>
<evidence type="ECO:0000313" key="2">
    <source>
        <dbReference type="Proteomes" id="UP000025241"/>
    </source>
</evidence>
<reference evidence="1 2" key="1">
    <citation type="submission" date="2013-03" db="EMBL/GenBank/DDBJ databases">
        <authorList>
            <person name="Linke B."/>
        </authorList>
    </citation>
    <scope>NUCLEOTIDE SEQUENCE [LARGE SCALE GENOMIC DNA]</scope>
    <source>
        <strain evidence="1 2">B13</strain>
    </source>
</reference>
<accession>A0A024HNQ1</accession>
<dbReference type="PATRIC" id="fig|1301098.3.peg.4799"/>
<dbReference type="InterPro" id="IPR045508">
    <property type="entry name" value="DUF6482"/>
</dbReference>
<evidence type="ECO:0000313" key="1">
    <source>
        <dbReference type="EMBL" id="CDF86132.1"/>
    </source>
</evidence>